<dbReference type="Proteomes" id="UP001500618">
    <property type="component" value="Unassembled WGS sequence"/>
</dbReference>
<dbReference type="PANTHER" id="PTHR39428">
    <property type="entry name" value="F420H(2)-DEPENDENT QUINONE REDUCTASE RV1261C"/>
    <property type="match status" value="1"/>
</dbReference>
<dbReference type="Gene3D" id="2.30.110.10">
    <property type="entry name" value="Electron Transport, Fmn-binding Protein, Chain A"/>
    <property type="match status" value="1"/>
</dbReference>
<name>A0ABN2H2S5_9ACTN</name>
<gene>
    <name evidence="3" type="ORF">GCM10009765_32530</name>
</gene>
<organism evidence="3 4">
    <name type="scientific">Fodinicola feengrottensis</name>
    <dbReference type="NCBI Taxonomy" id="435914"/>
    <lineage>
        <taxon>Bacteria</taxon>
        <taxon>Bacillati</taxon>
        <taxon>Actinomycetota</taxon>
        <taxon>Actinomycetes</taxon>
        <taxon>Mycobacteriales</taxon>
        <taxon>Fodinicola</taxon>
    </lineage>
</organism>
<comment type="catalytic activity">
    <reaction evidence="2">
        <text>oxidized coenzyme F420-(gamma-L-Glu)(n) + a quinol + H(+) = reduced coenzyme F420-(gamma-L-Glu)(n) + a quinone</text>
        <dbReference type="Rhea" id="RHEA:39663"/>
        <dbReference type="Rhea" id="RHEA-COMP:12939"/>
        <dbReference type="Rhea" id="RHEA-COMP:14378"/>
        <dbReference type="ChEBI" id="CHEBI:15378"/>
        <dbReference type="ChEBI" id="CHEBI:24646"/>
        <dbReference type="ChEBI" id="CHEBI:132124"/>
        <dbReference type="ChEBI" id="CHEBI:133980"/>
        <dbReference type="ChEBI" id="CHEBI:139511"/>
    </reaction>
</comment>
<evidence type="ECO:0000256" key="2">
    <source>
        <dbReference type="ARBA" id="ARBA00049106"/>
    </source>
</evidence>
<evidence type="ECO:0000313" key="3">
    <source>
        <dbReference type="EMBL" id="GAA1680851.1"/>
    </source>
</evidence>
<comment type="caution">
    <text evidence="3">The sequence shown here is derived from an EMBL/GenBank/DDBJ whole genome shotgun (WGS) entry which is preliminary data.</text>
</comment>
<reference evidence="3 4" key="1">
    <citation type="journal article" date="2019" name="Int. J. Syst. Evol. Microbiol.">
        <title>The Global Catalogue of Microorganisms (GCM) 10K type strain sequencing project: providing services to taxonomists for standard genome sequencing and annotation.</title>
        <authorList>
            <consortium name="The Broad Institute Genomics Platform"/>
            <consortium name="The Broad Institute Genome Sequencing Center for Infectious Disease"/>
            <person name="Wu L."/>
            <person name="Ma J."/>
        </authorList>
    </citation>
    <scope>NUCLEOTIDE SEQUENCE [LARGE SCALE GENOMIC DNA]</scope>
    <source>
        <strain evidence="3 4">JCM 14718</strain>
    </source>
</reference>
<sequence length="153" mass="16618">MAVANDLDSATDSATDSEWGWVGEQTRTYLASGGAEGHESNGVHMLILATTGRKTGISRRTCLIYGTVGEDFVVVASKGGADEDPAWFKNLEADPSVGVQVGGRRFTARARTATSAEREPLWPQMVDIFPLYDEYAQKTDREIPIVLLTPAQR</sequence>
<dbReference type="InterPro" id="IPR004378">
    <property type="entry name" value="F420H2_quin_Rdtase"/>
</dbReference>
<proteinExistence type="inferred from homology"/>
<dbReference type="EMBL" id="BAAANY010000009">
    <property type="protein sequence ID" value="GAA1680851.1"/>
    <property type="molecule type" value="Genomic_DNA"/>
</dbReference>
<evidence type="ECO:0000256" key="1">
    <source>
        <dbReference type="ARBA" id="ARBA00008710"/>
    </source>
</evidence>
<evidence type="ECO:0000313" key="4">
    <source>
        <dbReference type="Proteomes" id="UP001500618"/>
    </source>
</evidence>
<dbReference type="PANTHER" id="PTHR39428:SF3">
    <property type="entry name" value="DEAZAFLAVIN-DEPENDENT NITROREDUCTASE"/>
    <property type="match status" value="1"/>
</dbReference>
<comment type="similarity">
    <text evidence="1">Belongs to the F420H(2)-dependent quinone reductase family.</text>
</comment>
<dbReference type="Pfam" id="PF04075">
    <property type="entry name" value="F420H2_quin_red"/>
    <property type="match status" value="1"/>
</dbReference>
<keyword evidence="4" id="KW-1185">Reference proteome</keyword>
<dbReference type="RefSeq" id="WP_344311106.1">
    <property type="nucleotide sequence ID" value="NZ_BAAANY010000009.1"/>
</dbReference>
<dbReference type="InterPro" id="IPR012349">
    <property type="entry name" value="Split_barrel_FMN-bd"/>
</dbReference>
<protein>
    <submittedName>
        <fullName evidence="3">Nitroreductase family deazaflavin-dependent oxidoreductase</fullName>
    </submittedName>
</protein>
<dbReference type="NCBIfam" id="TIGR00026">
    <property type="entry name" value="hi_GC_TIGR00026"/>
    <property type="match status" value="1"/>
</dbReference>
<accession>A0ABN2H2S5</accession>